<feature type="region of interest" description="Interaction with DNA" evidence="8">
    <location>
        <begin position="192"/>
        <end position="197"/>
    </location>
</feature>
<dbReference type="AlphaFoldDB" id="N9TX52"/>
<evidence type="ECO:0000256" key="9">
    <source>
        <dbReference type="SAM" id="MobiDB-lite"/>
    </source>
</evidence>
<keyword evidence="6 8" id="KW-0238">DNA-binding</keyword>
<dbReference type="SMART" id="SM00436">
    <property type="entry name" value="TOP1Bc"/>
    <property type="match status" value="1"/>
</dbReference>
<dbReference type="InterPro" id="IPR000380">
    <property type="entry name" value="Topo_IA"/>
</dbReference>
<dbReference type="SMART" id="SM00493">
    <property type="entry name" value="TOPRIM"/>
    <property type="match status" value="1"/>
</dbReference>
<dbReference type="PROSITE" id="PS52039">
    <property type="entry name" value="TOPO_IA_2"/>
    <property type="match status" value="1"/>
</dbReference>
<evidence type="ECO:0000313" key="12">
    <source>
        <dbReference type="EMBL" id="ENY70640.1"/>
    </source>
</evidence>
<dbReference type="Gene3D" id="2.70.20.10">
    <property type="entry name" value="Topoisomerase I, domain 3"/>
    <property type="match status" value="1"/>
</dbReference>
<feature type="site" description="Interaction with DNA" evidence="8">
    <location>
        <position position="168"/>
    </location>
</feature>
<dbReference type="NCBIfam" id="NF005829">
    <property type="entry name" value="PRK07726.1"/>
    <property type="match status" value="1"/>
</dbReference>
<dbReference type="PROSITE" id="PS00396">
    <property type="entry name" value="TOPO_IA_1"/>
    <property type="match status" value="1"/>
</dbReference>
<dbReference type="GO" id="GO:0000287">
    <property type="term" value="F:magnesium ion binding"/>
    <property type="evidence" value="ECO:0007669"/>
    <property type="project" value="UniProtKB-UniRule"/>
</dbReference>
<dbReference type="EMBL" id="APVG01000062">
    <property type="protein sequence ID" value="ENY70640.1"/>
    <property type="molecule type" value="Genomic_DNA"/>
</dbReference>
<feature type="binding site" evidence="8">
    <location>
        <position position="7"/>
    </location>
    <ligand>
        <name>Mg(2+)</name>
        <dbReference type="ChEBI" id="CHEBI:18420"/>
        <label>1</label>
        <note>catalytic</note>
    </ligand>
</feature>
<feature type="region of interest" description="Disordered" evidence="9">
    <location>
        <begin position="611"/>
        <end position="651"/>
    </location>
</feature>
<feature type="site" description="Interaction with DNA" evidence="8">
    <location>
        <position position="176"/>
    </location>
</feature>
<evidence type="ECO:0000256" key="6">
    <source>
        <dbReference type="ARBA" id="ARBA00023125"/>
    </source>
</evidence>
<comment type="function">
    <text evidence="8">Releases the supercoiling and torsional tension of DNA, which is introduced during the DNA replication and transcription, by transiently cleaving and rejoining one strand of the DNA duplex. Introduces a single-strand break via transesterification at a target site in duplex DNA. The scissile phosphodiester is attacked by the catalytic tyrosine of the enzyme, resulting in the formation of a DNA-(5'-phosphotyrosyl)-enzyme intermediate and the expulsion of a 3'-OH DNA strand. The free DNA strand then undergoes passage around the unbroken strand, thus removing DNA supercoils. Finally, in the religation step, the DNA 3'-OH attacks the covalent intermediate to expel the active-site tyrosine and restore the DNA phosphodiester backbone.</text>
</comment>
<dbReference type="Gene3D" id="1.10.460.10">
    <property type="entry name" value="Topoisomerase I, domain 2"/>
    <property type="match status" value="1"/>
</dbReference>
<feature type="binding site" evidence="8">
    <location>
        <position position="103"/>
    </location>
    <ligand>
        <name>Mg(2+)</name>
        <dbReference type="ChEBI" id="CHEBI:18420"/>
        <label>1</label>
        <note>catalytic</note>
    </ligand>
</feature>
<dbReference type="GO" id="GO:0006265">
    <property type="term" value="P:DNA topological change"/>
    <property type="evidence" value="ECO:0007669"/>
    <property type="project" value="UniProtKB-UniRule"/>
</dbReference>
<feature type="site" description="Interaction with DNA" evidence="8">
    <location>
        <position position="328"/>
    </location>
</feature>
<evidence type="ECO:0000256" key="5">
    <source>
        <dbReference type="ARBA" id="ARBA00023029"/>
    </source>
</evidence>
<dbReference type="HAMAP" id="MF_00953">
    <property type="entry name" value="Topoisom_3_prok"/>
    <property type="match status" value="1"/>
</dbReference>
<organism evidence="12 13">
    <name type="scientific">Aeromonas diversa CDC 2478-85</name>
    <dbReference type="NCBI Taxonomy" id="1268237"/>
    <lineage>
        <taxon>Bacteria</taxon>
        <taxon>Pseudomonadati</taxon>
        <taxon>Pseudomonadota</taxon>
        <taxon>Gammaproteobacteria</taxon>
        <taxon>Aeromonadales</taxon>
        <taxon>Aeromonadaceae</taxon>
        <taxon>Aeromonas</taxon>
    </lineage>
</organism>
<dbReference type="PANTHER" id="PTHR11390:SF21">
    <property type="entry name" value="DNA TOPOISOMERASE 3-ALPHA"/>
    <property type="match status" value="1"/>
</dbReference>
<dbReference type="GO" id="GO:0043597">
    <property type="term" value="C:cytoplasmic replication fork"/>
    <property type="evidence" value="ECO:0007669"/>
    <property type="project" value="TreeGrafter"/>
</dbReference>
<dbReference type="eggNOG" id="COG0550">
    <property type="taxonomic scope" value="Bacteria"/>
</dbReference>
<feature type="site" description="Interaction with DNA" evidence="8">
    <location>
        <position position="61"/>
    </location>
</feature>
<evidence type="ECO:0000256" key="8">
    <source>
        <dbReference type="HAMAP-Rule" id="MF_00953"/>
    </source>
</evidence>
<dbReference type="FunFam" id="3.40.50.140:FF:000004">
    <property type="entry name" value="DNA topoisomerase 3"/>
    <property type="match status" value="1"/>
</dbReference>
<protein>
    <recommendedName>
        <fullName evidence="8">DNA topoisomerase 3</fullName>
        <ecNumber evidence="8">5.6.2.1</ecNumber>
    </recommendedName>
    <alternativeName>
        <fullName evidence="8">DNA topoisomerase III</fullName>
    </alternativeName>
</protein>
<dbReference type="GO" id="GO:0003917">
    <property type="term" value="F:DNA topoisomerase type I (single strand cut, ATP-independent) activity"/>
    <property type="evidence" value="ECO:0007669"/>
    <property type="project" value="UniProtKB-UniRule"/>
</dbReference>
<feature type="binding site" evidence="8">
    <location>
        <position position="105"/>
    </location>
    <ligand>
        <name>Mg(2+)</name>
        <dbReference type="ChEBI" id="CHEBI:18420"/>
        <label>2</label>
    </ligand>
</feature>
<dbReference type="InterPro" id="IPR034144">
    <property type="entry name" value="TOPRIM_TopoIII"/>
</dbReference>
<evidence type="ECO:0000313" key="13">
    <source>
        <dbReference type="Proteomes" id="UP000023775"/>
    </source>
</evidence>
<feature type="binding site" evidence="8">
    <location>
        <position position="103"/>
    </location>
    <ligand>
        <name>Mg(2+)</name>
        <dbReference type="ChEBI" id="CHEBI:18420"/>
        <label>2</label>
    </ligand>
</feature>
<dbReference type="GO" id="GO:0006281">
    <property type="term" value="P:DNA repair"/>
    <property type="evidence" value="ECO:0007669"/>
    <property type="project" value="TreeGrafter"/>
</dbReference>
<sequence length="651" mass="72348">MRLFIAEKPSLGRAIADVLPKPHKKGEGYIETAQGDVVSWCIGHLLEQAEPEAYDAAFKQWRMEHLPIVPERWQLNPKAKTKGQLAVLRRLIKQADEVVNAGDPDREGQLLVDEVIDYLGYPKGKPVRRCLISDMNPPAVRRAVEQLRDNRDFVPLAVSALARTRADWLYGINMTRAYTLVGRKAGCDQLLSVGRVQTPLLGLVVRRDQEIAAFVPKPFFEVLAHLRSAADEPFTAKWLPSEACQPWQDEEGRVLSRKLAENVVTRIHGQSGQVEAVDEKAKKQAPPLPYNLSSLQIDAAKRFGMDAKRVLDICQALYERHKLITYPRSDSRHLPVEHYGRAERVRQAIATTAPQLAAAVEQADGRLRSKAWNDSKVDAHHAIIPTEKGGNPATLSGDEAKLYALVARQYLMQFYPPFEYNDSRVLVRIQGGLFEAKARRILKAGWKSLLGVEEDDDEEKAGTLPALREGGTVQCERGELLEKMTQPPKPFTDATLLAAMTGIGRYVQDPEIRKTLRDTDGLGTEATRAGIIELLFKRRFLARQGKSIKATPTGHALITALPESASRPDMTALWEQALGRIGERQESYQHFMGPLEAQLRRLIDDARHSDGAGFRALPKDDAPEAALHQAQGNQETGQGGGCLRSKGLRSG</sequence>
<name>N9TX52_9GAMM</name>
<dbReference type="InterPro" id="IPR003601">
    <property type="entry name" value="Topo_IA_2"/>
</dbReference>
<feature type="active site" description="O-(5'-phospho-DNA)-tyrosine intermediate" evidence="8">
    <location>
        <position position="326"/>
    </location>
</feature>
<keyword evidence="7 8" id="KW-0413">Isomerase</keyword>
<dbReference type="FunFam" id="1.10.290.10:FF:000004">
    <property type="entry name" value="DNA topoisomerase 3"/>
    <property type="match status" value="1"/>
</dbReference>
<dbReference type="PANTHER" id="PTHR11390">
    <property type="entry name" value="PROKARYOTIC DNA TOPOISOMERASE"/>
    <property type="match status" value="1"/>
</dbReference>
<dbReference type="OrthoDB" id="9803554at2"/>
<feature type="domain" description="Toprim" evidence="10">
    <location>
        <begin position="1"/>
        <end position="136"/>
    </location>
</feature>
<gene>
    <name evidence="8" type="primary">topB</name>
    <name evidence="12" type="ORF">G114_17254</name>
</gene>
<dbReference type="GO" id="GO:0006310">
    <property type="term" value="P:DNA recombination"/>
    <property type="evidence" value="ECO:0007669"/>
    <property type="project" value="TreeGrafter"/>
</dbReference>
<evidence type="ECO:0000259" key="10">
    <source>
        <dbReference type="PROSITE" id="PS50880"/>
    </source>
</evidence>
<dbReference type="InterPro" id="IPR003602">
    <property type="entry name" value="Topo_IA_DNA-bd_dom"/>
</dbReference>
<feature type="domain" description="Topo IA-type catalytic" evidence="11">
    <location>
        <begin position="153"/>
        <end position="603"/>
    </location>
</feature>
<dbReference type="SUPFAM" id="SSF56712">
    <property type="entry name" value="Prokaryotic type I DNA topoisomerase"/>
    <property type="match status" value="1"/>
</dbReference>
<dbReference type="InterPro" id="IPR013824">
    <property type="entry name" value="Topo_IA_cen_sub1"/>
</dbReference>
<dbReference type="PATRIC" id="fig|1268237.3.peg.3387"/>
<accession>N9TX52</accession>
<evidence type="ECO:0000256" key="1">
    <source>
        <dbReference type="ARBA" id="ARBA00000213"/>
    </source>
</evidence>
<evidence type="ECO:0000256" key="4">
    <source>
        <dbReference type="ARBA" id="ARBA00022842"/>
    </source>
</evidence>
<keyword evidence="13" id="KW-1185">Reference proteome</keyword>
<dbReference type="PROSITE" id="PS50880">
    <property type="entry name" value="TOPRIM"/>
    <property type="match status" value="1"/>
</dbReference>
<dbReference type="InterPro" id="IPR013497">
    <property type="entry name" value="Topo_IA_cen"/>
</dbReference>
<feature type="site" description="Interaction with DNA" evidence="8">
    <location>
        <position position="183"/>
    </location>
</feature>
<comment type="catalytic activity">
    <reaction evidence="1 8">
        <text>ATP-independent breakage of single-stranded DNA, followed by passage and rejoining.</text>
        <dbReference type="EC" id="5.6.2.1"/>
    </reaction>
</comment>
<dbReference type="CDD" id="cd00186">
    <property type="entry name" value="TOP1Ac"/>
    <property type="match status" value="1"/>
</dbReference>
<dbReference type="InterPro" id="IPR023405">
    <property type="entry name" value="Topo_IA_core_domain"/>
</dbReference>
<evidence type="ECO:0000256" key="2">
    <source>
        <dbReference type="ARBA" id="ARBA00009446"/>
    </source>
</evidence>
<dbReference type="InterPro" id="IPR013826">
    <property type="entry name" value="Topo_IA_cen_sub3"/>
</dbReference>
<keyword evidence="3 8" id="KW-0479">Metal-binding</keyword>
<dbReference type="Proteomes" id="UP000023775">
    <property type="component" value="Unassembled WGS sequence"/>
</dbReference>
<keyword evidence="5 8" id="KW-0799">Topoisomerase</keyword>
<evidence type="ECO:0000256" key="7">
    <source>
        <dbReference type="ARBA" id="ARBA00023235"/>
    </source>
</evidence>
<dbReference type="EC" id="5.6.2.1" evidence="8"/>
<comment type="caution">
    <text evidence="12">The sequence shown here is derived from an EMBL/GenBank/DDBJ whole genome shotgun (WGS) entry which is preliminary data.</text>
</comment>
<dbReference type="Gene3D" id="3.40.50.140">
    <property type="match status" value="1"/>
</dbReference>
<dbReference type="SMART" id="SM00437">
    <property type="entry name" value="TOP1Ac"/>
    <property type="match status" value="1"/>
</dbReference>
<evidence type="ECO:0000259" key="11">
    <source>
        <dbReference type="PROSITE" id="PS52039"/>
    </source>
</evidence>
<comment type="similarity">
    <text evidence="2 8">Belongs to the type IA topoisomerase family.</text>
</comment>
<evidence type="ECO:0000256" key="3">
    <source>
        <dbReference type="ARBA" id="ARBA00022723"/>
    </source>
</evidence>
<dbReference type="Pfam" id="PF01131">
    <property type="entry name" value="Topoisom_bac"/>
    <property type="match status" value="1"/>
</dbReference>
<dbReference type="InterPro" id="IPR013825">
    <property type="entry name" value="Topo_IA_cen_sub2"/>
</dbReference>
<dbReference type="InterPro" id="IPR005738">
    <property type="entry name" value="TopoIII"/>
</dbReference>
<dbReference type="GO" id="GO:0003677">
    <property type="term" value="F:DNA binding"/>
    <property type="evidence" value="ECO:0007669"/>
    <property type="project" value="UniProtKB-KW"/>
</dbReference>
<dbReference type="NCBIfam" id="TIGR01056">
    <property type="entry name" value="topB"/>
    <property type="match status" value="1"/>
</dbReference>
<proteinExistence type="inferred from homology"/>
<dbReference type="InterPro" id="IPR006171">
    <property type="entry name" value="TOPRIM_dom"/>
</dbReference>
<dbReference type="InterPro" id="IPR023406">
    <property type="entry name" value="Topo_IA_AS"/>
</dbReference>
<dbReference type="Gene3D" id="1.10.290.10">
    <property type="entry name" value="Topoisomerase I, domain 4"/>
    <property type="match status" value="1"/>
</dbReference>
<dbReference type="RefSeq" id="WP_005360327.1">
    <property type="nucleotide sequence ID" value="NZ_APVG01000062.1"/>
</dbReference>
<dbReference type="PRINTS" id="PR00417">
    <property type="entry name" value="PRTPISMRASEI"/>
</dbReference>
<reference evidence="12 13" key="1">
    <citation type="journal article" date="2013" name="Genome Announc.">
        <title>Draft Genome Sequence of the Aeromonas diversa Type Strain.</title>
        <authorList>
            <person name="Farfan M."/>
            <person name="Spataro N."/>
            <person name="Sanglas A."/>
            <person name="Albarral V."/>
            <person name="Loren J.G."/>
            <person name="Bosch E."/>
            <person name="Fuste M.C."/>
        </authorList>
    </citation>
    <scope>NUCLEOTIDE SEQUENCE [LARGE SCALE GENOMIC DNA]</scope>
    <source>
        <strain evidence="12 13">2478-85</strain>
    </source>
</reference>
<keyword evidence="4 8" id="KW-0460">Magnesium</keyword>
<dbReference type="Pfam" id="PF01751">
    <property type="entry name" value="Toprim"/>
    <property type="match status" value="1"/>
</dbReference>
<comment type="cofactor">
    <cofactor evidence="8">
        <name>Mg(2+)</name>
        <dbReference type="ChEBI" id="CHEBI:18420"/>
    </cofactor>
    <text evidence="8">Binds two Mg(2+) per subunit.</text>
</comment>
<dbReference type="CDD" id="cd03362">
    <property type="entry name" value="TOPRIM_TopoIA_TopoIII"/>
    <property type="match status" value="1"/>
</dbReference>